<evidence type="ECO:0000313" key="4">
    <source>
        <dbReference type="Proteomes" id="UP000183945"/>
    </source>
</evidence>
<dbReference type="AlphaFoldDB" id="A0A1M5F402"/>
<dbReference type="Pfam" id="PF00535">
    <property type="entry name" value="Glycos_transf_2"/>
    <property type="match status" value="1"/>
</dbReference>
<accession>A0A1M5F402</accession>
<dbReference type="InterPro" id="IPR029044">
    <property type="entry name" value="Nucleotide-diphossugar_trans"/>
</dbReference>
<organism evidence="3 4">
    <name type="scientific">Salegentibacter echinorum</name>
    <dbReference type="NCBI Taxonomy" id="1073325"/>
    <lineage>
        <taxon>Bacteria</taxon>
        <taxon>Pseudomonadati</taxon>
        <taxon>Bacteroidota</taxon>
        <taxon>Flavobacteriia</taxon>
        <taxon>Flavobacteriales</taxon>
        <taxon>Flavobacteriaceae</taxon>
        <taxon>Salegentibacter</taxon>
    </lineage>
</organism>
<feature type="domain" description="Glycosyltransferase 2-like" evidence="2">
    <location>
        <begin position="8"/>
        <end position="123"/>
    </location>
</feature>
<dbReference type="PANTHER" id="PTHR43630:SF2">
    <property type="entry name" value="GLYCOSYLTRANSFERASE"/>
    <property type="match status" value="1"/>
</dbReference>
<dbReference type="OrthoDB" id="9815923at2"/>
<gene>
    <name evidence="3" type="ORF">SAMN05444483_10316</name>
</gene>
<dbReference type="GO" id="GO:0016740">
    <property type="term" value="F:transferase activity"/>
    <property type="evidence" value="ECO:0007669"/>
    <property type="project" value="UniProtKB-KW"/>
</dbReference>
<protein>
    <submittedName>
        <fullName evidence="3">Glycosyltransferase involved in cell wall bisynthesis</fullName>
    </submittedName>
</protein>
<evidence type="ECO:0000256" key="1">
    <source>
        <dbReference type="ARBA" id="ARBA00038494"/>
    </source>
</evidence>
<comment type="similarity">
    <text evidence="1">Belongs to the glycosyltransferase 2 family. WaaE/KdtX subfamily.</text>
</comment>
<evidence type="ECO:0000313" key="3">
    <source>
        <dbReference type="EMBL" id="SHF86244.1"/>
    </source>
</evidence>
<dbReference type="PANTHER" id="PTHR43630">
    <property type="entry name" value="POLY-BETA-1,6-N-ACETYL-D-GLUCOSAMINE SYNTHASE"/>
    <property type="match status" value="1"/>
</dbReference>
<dbReference type="RefSeq" id="WP_072877788.1">
    <property type="nucleotide sequence ID" value="NZ_FQVT01000003.1"/>
</dbReference>
<keyword evidence="4" id="KW-1185">Reference proteome</keyword>
<dbReference type="Proteomes" id="UP000183945">
    <property type="component" value="Unassembled WGS sequence"/>
</dbReference>
<dbReference type="EMBL" id="FQVT01000003">
    <property type="protein sequence ID" value="SHF86244.1"/>
    <property type="molecule type" value="Genomic_DNA"/>
</dbReference>
<dbReference type="STRING" id="1073325.SAMN05444483_10316"/>
<dbReference type="CDD" id="cd02511">
    <property type="entry name" value="Beta4Glucosyltransferase"/>
    <property type="match status" value="1"/>
</dbReference>
<sequence length="337" mass="39688">MRMAAPITVLIPTYNEETLVAQAIHCSKFADEILVIDSYSTDATVSIAQKHGCNILQRKFDNFSNQKNYAIEKAKHDWILVLDADEFITYTLKNEILAAVKNPGHQAYKMLFKNYFINRFIHYGSNGNKLKLRLFNRKHCEYRGLVHEELVCDGSIGVIKGKMLHYTYRNLWHFFQKKNQYSRLQSKQLFKRNKKVSLFTLMFKPFYRFLNEYLFRLGFLDGVAGLTSTVMNGYGVLSRYVRLLILKQKIKDKNLADYDVYTEKLMNEAKAEAYKNDIEKPVSLTALLSKPFLTFLKSYFLKGNFSKGKSGYIRSYLDSFKRYNELLYRWLRRRNLD</sequence>
<dbReference type="SUPFAM" id="SSF53448">
    <property type="entry name" value="Nucleotide-diphospho-sugar transferases"/>
    <property type="match status" value="1"/>
</dbReference>
<name>A0A1M5F402_SALEC</name>
<evidence type="ECO:0000259" key="2">
    <source>
        <dbReference type="Pfam" id="PF00535"/>
    </source>
</evidence>
<reference evidence="4" key="1">
    <citation type="submission" date="2016-11" db="EMBL/GenBank/DDBJ databases">
        <authorList>
            <person name="Varghese N."/>
            <person name="Submissions S."/>
        </authorList>
    </citation>
    <scope>NUCLEOTIDE SEQUENCE [LARGE SCALE GENOMIC DNA]</scope>
    <source>
        <strain evidence="4">DSM 24579</strain>
    </source>
</reference>
<dbReference type="Gene3D" id="3.90.550.10">
    <property type="entry name" value="Spore Coat Polysaccharide Biosynthesis Protein SpsA, Chain A"/>
    <property type="match status" value="1"/>
</dbReference>
<keyword evidence="3" id="KW-0808">Transferase</keyword>
<proteinExistence type="inferred from homology"/>
<dbReference type="InterPro" id="IPR001173">
    <property type="entry name" value="Glyco_trans_2-like"/>
</dbReference>